<evidence type="ECO:0000313" key="4">
    <source>
        <dbReference type="Proteomes" id="UP001054252"/>
    </source>
</evidence>
<feature type="region of interest" description="Disordered" evidence="2">
    <location>
        <begin position="129"/>
        <end position="162"/>
    </location>
</feature>
<dbReference type="Proteomes" id="UP001054252">
    <property type="component" value="Unassembled WGS sequence"/>
</dbReference>
<accession>A0AAV5HMR0</accession>
<keyword evidence="4" id="KW-1185">Reference proteome</keyword>
<reference evidence="3 4" key="1">
    <citation type="journal article" date="2021" name="Commun. Biol.">
        <title>The genome of Shorea leprosula (Dipterocarpaceae) highlights the ecological relevance of drought in aseasonal tropical rainforests.</title>
        <authorList>
            <person name="Ng K.K.S."/>
            <person name="Kobayashi M.J."/>
            <person name="Fawcett J.A."/>
            <person name="Hatakeyama M."/>
            <person name="Paape T."/>
            <person name="Ng C.H."/>
            <person name="Ang C.C."/>
            <person name="Tnah L.H."/>
            <person name="Lee C.T."/>
            <person name="Nishiyama T."/>
            <person name="Sese J."/>
            <person name="O'Brien M.J."/>
            <person name="Copetti D."/>
            <person name="Mohd Noor M.I."/>
            <person name="Ong R.C."/>
            <person name="Putra M."/>
            <person name="Sireger I.Z."/>
            <person name="Indrioko S."/>
            <person name="Kosugi Y."/>
            <person name="Izuno A."/>
            <person name="Isagi Y."/>
            <person name="Lee S.L."/>
            <person name="Shimizu K.K."/>
        </authorList>
    </citation>
    <scope>NUCLEOTIDE SEQUENCE [LARGE SCALE GENOMIC DNA]</scope>
    <source>
        <strain evidence="3">214</strain>
    </source>
</reference>
<dbReference type="PANTHER" id="PTHR35992">
    <property type="entry name" value="CYTOMATRIX PROTEIN-LIKE PROTEIN"/>
    <property type="match status" value="1"/>
</dbReference>
<evidence type="ECO:0000256" key="2">
    <source>
        <dbReference type="SAM" id="MobiDB-lite"/>
    </source>
</evidence>
<dbReference type="EMBL" id="BPVZ01000004">
    <property type="protein sequence ID" value="GKU90098.1"/>
    <property type="molecule type" value="Genomic_DNA"/>
</dbReference>
<feature type="region of interest" description="Disordered" evidence="2">
    <location>
        <begin position="271"/>
        <end position="309"/>
    </location>
</feature>
<evidence type="ECO:0000256" key="1">
    <source>
        <dbReference type="SAM" id="Coils"/>
    </source>
</evidence>
<comment type="caution">
    <text evidence="3">The sequence shown here is derived from an EMBL/GenBank/DDBJ whole genome shotgun (WGS) entry which is preliminary data.</text>
</comment>
<proteinExistence type="predicted"/>
<dbReference type="AlphaFoldDB" id="A0AAV5HMR0"/>
<feature type="coiled-coil region" evidence="1">
    <location>
        <begin position="208"/>
        <end position="259"/>
    </location>
</feature>
<dbReference type="PANTHER" id="PTHR35992:SF1">
    <property type="entry name" value="CYTOMATRIX PROTEIN-LIKE PROTEIN"/>
    <property type="match status" value="1"/>
</dbReference>
<gene>
    <name evidence="3" type="ORF">SLEP1_g4139</name>
</gene>
<protein>
    <submittedName>
        <fullName evidence="3">Uncharacterized protein</fullName>
    </submittedName>
</protein>
<name>A0AAV5HMR0_9ROSI</name>
<evidence type="ECO:0000313" key="3">
    <source>
        <dbReference type="EMBL" id="GKU90098.1"/>
    </source>
</evidence>
<keyword evidence="1" id="KW-0175">Coiled coil</keyword>
<feature type="compositionally biased region" description="Basic and acidic residues" evidence="2">
    <location>
        <begin position="296"/>
        <end position="309"/>
    </location>
</feature>
<organism evidence="3 4">
    <name type="scientific">Rubroshorea leprosula</name>
    <dbReference type="NCBI Taxonomy" id="152421"/>
    <lineage>
        <taxon>Eukaryota</taxon>
        <taxon>Viridiplantae</taxon>
        <taxon>Streptophyta</taxon>
        <taxon>Embryophyta</taxon>
        <taxon>Tracheophyta</taxon>
        <taxon>Spermatophyta</taxon>
        <taxon>Magnoliopsida</taxon>
        <taxon>eudicotyledons</taxon>
        <taxon>Gunneridae</taxon>
        <taxon>Pentapetalae</taxon>
        <taxon>rosids</taxon>
        <taxon>malvids</taxon>
        <taxon>Malvales</taxon>
        <taxon>Dipterocarpaceae</taxon>
        <taxon>Rubroshorea</taxon>
    </lineage>
</organism>
<sequence>MGAKARSQEASDREKWDKIFNGLVKMLQSQQEQLQTLVEERKVLVDRLRMQQERWESDFSLYEDHISRMKRNLEAKEMECLVEASKGEFLVGMKQKEASLCRWKLEEAEDFLGDFRVWFDFLTKTPKDISQRNPTETNEGVAAGKDSSSISGSSGKLEGNVRGKELEYQNTTSEKSSQISALLSENKFVWNQYNHLESVLTDKLQGKHAKLKEANKKIEALVSSMEEMKSSNIEKDKIIERLTDEVSQKEADLNILKSRIASVTPMLTRCKARGSRDERNGVKKASSADQVSDTLKNSDKGSKDSKRRVDEVVFIDETPSLFSSTFKVPKLKSSRLK</sequence>